<protein>
    <submittedName>
        <fullName evidence="1">Uncharacterized protein</fullName>
    </submittedName>
</protein>
<dbReference type="AlphaFoldDB" id="A0A7Z7LHI8"/>
<name>A0A7Z7LHI8_9BACT</name>
<proteinExistence type="predicted"/>
<reference evidence="1 2" key="1">
    <citation type="submission" date="2017-01" db="EMBL/GenBank/DDBJ databases">
        <authorList>
            <person name="Erauso G."/>
        </authorList>
    </citation>
    <scope>NUCLEOTIDE SEQUENCE [LARGE SCALE GENOMIC DNA]</scope>
    <source>
        <strain evidence="1">MESINF1</strain>
    </source>
</reference>
<gene>
    <name evidence="1" type="ORF">MESINF_2629</name>
</gene>
<dbReference type="KEGG" id="minf:MESINF_2629"/>
<sequence length="58" mass="7037">MAASIKVSIRLSSRYRRKRPLEEAKMIFKNLFLKRGFKCPFIKLIEKMRNKKPKFYAE</sequence>
<dbReference type="EMBL" id="LS974202">
    <property type="protein sequence ID" value="SSC14069.1"/>
    <property type="molecule type" value="Genomic_DNA"/>
</dbReference>
<keyword evidence="2" id="KW-1185">Reference proteome</keyword>
<evidence type="ECO:0000313" key="2">
    <source>
        <dbReference type="Proteomes" id="UP000250796"/>
    </source>
</evidence>
<organism evidence="1 2">
    <name type="scientific">Mesotoga infera</name>
    <dbReference type="NCBI Taxonomy" id="1236046"/>
    <lineage>
        <taxon>Bacteria</taxon>
        <taxon>Thermotogati</taxon>
        <taxon>Thermotogota</taxon>
        <taxon>Thermotogae</taxon>
        <taxon>Kosmotogales</taxon>
        <taxon>Kosmotogaceae</taxon>
        <taxon>Mesotoga</taxon>
    </lineage>
</organism>
<dbReference type="Proteomes" id="UP000250796">
    <property type="component" value="Chromosome MESINF"/>
</dbReference>
<evidence type="ECO:0000313" key="1">
    <source>
        <dbReference type="EMBL" id="SSC14069.1"/>
    </source>
</evidence>
<accession>A0A7Z7LHI8</accession>